<organism evidence="1 2">
    <name type="scientific">Sphingomonas olei</name>
    <dbReference type="NCBI Taxonomy" id="1886787"/>
    <lineage>
        <taxon>Bacteria</taxon>
        <taxon>Pseudomonadati</taxon>
        <taxon>Pseudomonadota</taxon>
        <taxon>Alphaproteobacteria</taxon>
        <taxon>Sphingomonadales</taxon>
        <taxon>Sphingomonadaceae</taxon>
        <taxon>Sphingomonas</taxon>
    </lineage>
</organism>
<keyword evidence="2" id="KW-1185">Reference proteome</keyword>
<name>A0ABY2QEF1_9SPHN</name>
<gene>
    <name evidence="1" type="ORF">E5988_15665</name>
</gene>
<sequence length="63" mass="6895">MTNPDSIVAVGLLTQRDLDLLGKSFDRHFPVQDDDMFADILAQLDQVEAVPLGNGLSLVKKRG</sequence>
<dbReference type="Proteomes" id="UP000308038">
    <property type="component" value="Unassembled WGS sequence"/>
</dbReference>
<dbReference type="EMBL" id="SSTI01000015">
    <property type="protein sequence ID" value="THG37786.1"/>
    <property type="molecule type" value="Genomic_DNA"/>
</dbReference>
<dbReference type="RefSeq" id="WP_136452293.1">
    <property type="nucleotide sequence ID" value="NZ_SSTI01000015.1"/>
</dbReference>
<accession>A0ABY2QEF1</accession>
<reference evidence="1 2" key="1">
    <citation type="submission" date="2019-04" db="EMBL/GenBank/DDBJ databases">
        <title>Microbes associate with the intestines of laboratory mice.</title>
        <authorList>
            <person name="Navarre W."/>
            <person name="Wong E."/>
            <person name="Huang K.C."/>
            <person name="Tropini C."/>
            <person name="Ng K."/>
            <person name="Yu B."/>
        </authorList>
    </citation>
    <scope>NUCLEOTIDE SEQUENCE [LARGE SCALE GENOMIC DNA]</scope>
    <source>
        <strain evidence="1 2">NM83_B4-11</strain>
    </source>
</reference>
<evidence type="ECO:0000313" key="1">
    <source>
        <dbReference type="EMBL" id="THG37786.1"/>
    </source>
</evidence>
<proteinExistence type="predicted"/>
<comment type="caution">
    <text evidence="1">The sequence shown here is derived from an EMBL/GenBank/DDBJ whole genome shotgun (WGS) entry which is preliminary data.</text>
</comment>
<protein>
    <submittedName>
        <fullName evidence="1">Uncharacterized protein</fullName>
    </submittedName>
</protein>
<evidence type="ECO:0000313" key="2">
    <source>
        <dbReference type="Proteomes" id="UP000308038"/>
    </source>
</evidence>